<accession>A0ABT3JRG0</accession>
<organism evidence="1 2">
    <name type="scientific">Xanthomonas chitinilytica</name>
    <dbReference type="NCBI Taxonomy" id="2989819"/>
    <lineage>
        <taxon>Bacteria</taxon>
        <taxon>Pseudomonadati</taxon>
        <taxon>Pseudomonadota</taxon>
        <taxon>Gammaproteobacteria</taxon>
        <taxon>Lysobacterales</taxon>
        <taxon>Lysobacteraceae</taxon>
        <taxon>Xanthomonas</taxon>
    </lineage>
</organism>
<dbReference type="RefSeq" id="WP_265125379.1">
    <property type="nucleotide sequence ID" value="NZ_JAPCHY010000001.1"/>
</dbReference>
<evidence type="ECO:0000313" key="1">
    <source>
        <dbReference type="EMBL" id="MCW4471076.1"/>
    </source>
</evidence>
<dbReference type="EMBL" id="JAPCHY010000001">
    <property type="protein sequence ID" value="MCW4471076.1"/>
    <property type="molecule type" value="Genomic_DNA"/>
</dbReference>
<proteinExistence type="predicted"/>
<keyword evidence="2" id="KW-1185">Reference proteome</keyword>
<comment type="caution">
    <text evidence="1">The sequence shown here is derived from an EMBL/GenBank/DDBJ whole genome shotgun (WGS) entry which is preliminary data.</text>
</comment>
<protein>
    <submittedName>
        <fullName evidence="1">Uncharacterized protein</fullName>
    </submittedName>
</protein>
<name>A0ABT3JRG0_9XANT</name>
<dbReference type="Proteomes" id="UP001209922">
    <property type="component" value="Unassembled WGS sequence"/>
</dbReference>
<evidence type="ECO:0000313" key="2">
    <source>
        <dbReference type="Proteomes" id="UP001209922"/>
    </source>
</evidence>
<reference evidence="1 2" key="1">
    <citation type="submission" date="2022-10" db="EMBL/GenBank/DDBJ databases">
        <title>Xanthomonas sp. H13-6.</title>
        <authorList>
            <person name="Liu X."/>
            <person name="Deng Z."/>
            <person name="Jiang Y."/>
            <person name="Yu T."/>
            <person name="Ai J."/>
        </authorList>
    </citation>
    <scope>NUCLEOTIDE SEQUENCE [LARGE SCALE GENOMIC DNA]</scope>
    <source>
        <strain evidence="1 2">H13-6</strain>
    </source>
</reference>
<gene>
    <name evidence="1" type="ORF">OK345_00940</name>
</gene>
<sequence>MFEPSPSALVVGRLGGKLVRLTGQQFAILAAPTCSARKRSVTALKSLFVIRRQWALDDVAVGQARAFANQGSSTAHEKHPARR</sequence>